<evidence type="ECO:0000256" key="1">
    <source>
        <dbReference type="ARBA" id="ARBA00023125"/>
    </source>
</evidence>
<feature type="DNA-binding region" description="Homeobox" evidence="4">
    <location>
        <begin position="278"/>
        <end position="340"/>
    </location>
</feature>
<evidence type="ECO:0000256" key="2">
    <source>
        <dbReference type="ARBA" id="ARBA00023155"/>
    </source>
</evidence>
<dbReference type="InterPro" id="IPR009057">
    <property type="entry name" value="Homeodomain-like_sf"/>
</dbReference>
<dbReference type="InterPro" id="IPR050224">
    <property type="entry name" value="TALE_homeobox"/>
</dbReference>
<protein>
    <submittedName>
        <fullName evidence="7">Homeodomain super</fullName>
    </submittedName>
</protein>
<proteinExistence type="predicted"/>
<evidence type="ECO:0000259" key="6">
    <source>
        <dbReference type="PROSITE" id="PS50071"/>
    </source>
</evidence>
<dbReference type="GO" id="GO:0003677">
    <property type="term" value="F:DNA binding"/>
    <property type="evidence" value="ECO:0007669"/>
    <property type="project" value="UniProtKB-UniRule"/>
</dbReference>
<feature type="region of interest" description="Disordered" evidence="5">
    <location>
        <begin position="1"/>
        <end position="38"/>
    </location>
</feature>
<feature type="compositionally biased region" description="Polar residues" evidence="5">
    <location>
        <begin position="261"/>
        <end position="277"/>
    </location>
</feature>
<dbReference type="AlphaFoldDB" id="A0AA38YBG1"/>
<organism evidence="7 8">
    <name type="scientific">Knufia peltigerae</name>
    <dbReference type="NCBI Taxonomy" id="1002370"/>
    <lineage>
        <taxon>Eukaryota</taxon>
        <taxon>Fungi</taxon>
        <taxon>Dikarya</taxon>
        <taxon>Ascomycota</taxon>
        <taxon>Pezizomycotina</taxon>
        <taxon>Eurotiomycetes</taxon>
        <taxon>Chaetothyriomycetidae</taxon>
        <taxon>Chaetothyriales</taxon>
        <taxon>Trichomeriaceae</taxon>
        <taxon>Knufia</taxon>
    </lineage>
</organism>
<gene>
    <name evidence="7" type="primary">CUP9_1</name>
    <name evidence="7" type="ORF">H2204_002404</name>
</gene>
<dbReference type="SUPFAM" id="SSF46689">
    <property type="entry name" value="Homeodomain-like"/>
    <property type="match status" value="1"/>
</dbReference>
<feature type="region of interest" description="Disordered" evidence="5">
    <location>
        <begin position="255"/>
        <end position="284"/>
    </location>
</feature>
<keyword evidence="2 4" id="KW-0371">Homeobox</keyword>
<dbReference type="Gene3D" id="1.10.10.60">
    <property type="entry name" value="Homeodomain-like"/>
    <property type="match status" value="1"/>
</dbReference>
<dbReference type="InterPro" id="IPR001356">
    <property type="entry name" value="HD"/>
</dbReference>
<dbReference type="Proteomes" id="UP001172681">
    <property type="component" value="Unassembled WGS sequence"/>
</dbReference>
<reference evidence="7" key="1">
    <citation type="submission" date="2022-10" db="EMBL/GenBank/DDBJ databases">
        <title>Culturing micro-colonial fungi from biological soil crusts in the Mojave desert and describing Neophaeococcomyces mojavensis, and introducing the new genera and species Taxawa tesnikishii.</title>
        <authorList>
            <person name="Kurbessoian T."/>
            <person name="Stajich J.E."/>
        </authorList>
    </citation>
    <scope>NUCLEOTIDE SEQUENCE</scope>
    <source>
        <strain evidence="7">TK_35</strain>
    </source>
</reference>
<dbReference type="SMART" id="SM00389">
    <property type="entry name" value="HOX"/>
    <property type="match status" value="1"/>
</dbReference>
<feature type="region of interest" description="Disordered" evidence="5">
    <location>
        <begin position="348"/>
        <end position="371"/>
    </location>
</feature>
<name>A0AA38YBG1_9EURO</name>
<evidence type="ECO:0000256" key="5">
    <source>
        <dbReference type="SAM" id="MobiDB-lite"/>
    </source>
</evidence>
<evidence type="ECO:0000256" key="3">
    <source>
        <dbReference type="ARBA" id="ARBA00023242"/>
    </source>
</evidence>
<evidence type="ECO:0000313" key="7">
    <source>
        <dbReference type="EMBL" id="KAJ9642756.1"/>
    </source>
</evidence>
<dbReference type="CDD" id="cd00086">
    <property type="entry name" value="homeodomain"/>
    <property type="match status" value="1"/>
</dbReference>
<comment type="subcellular location">
    <subcellularLocation>
        <location evidence="4">Nucleus</location>
    </subcellularLocation>
</comment>
<dbReference type="Pfam" id="PF05920">
    <property type="entry name" value="Homeobox_KN"/>
    <property type="match status" value="1"/>
</dbReference>
<evidence type="ECO:0000256" key="4">
    <source>
        <dbReference type="PROSITE-ProRule" id="PRU00108"/>
    </source>
</evidence>
<keyword evidence="3 4" id="KW-0539">Nucleus</keyword>
<feature type="region of interest" description="Disordered" evidence="5">
    <location>
        <begin position="130"/>
        <end position="212"/>
    </location>
</feature>
<feature type="domain" description="Homeobox" evidence="6">
    <location>
        <begin position="276"/>
        <end position="339"/>
    </location>
</feature>
<dbReference type="PROSITE" id="PS50071">
    <property type="entry name" value="HOMEOBOX_2"/>
    <property type="match status" value="1"/>
</dbReference>
<evidence type="ECO:0000313" key="8">
    <source>
        <dbReference type="Proteomes" id="UP001172681"/>
    </source>
</evidence>
<sequence length="371" mass="41896">MDPYNPYGSASNPFDSGRIDPSKNILPDPSQALIAQQQHQLPSFREILGTNLNPSSIELPTGNPLPATQCDIMTRKIFHEPTLPSRSEPQSPEHSQTGNSIEGYETMSTRSIDSAYDRRSSSWTTQQFSDLTSPYNAQPRVSYQPQPSYSASRDQSSLPPLRDLDRVGNFDSPYSPTSTAYPPPYPTSTGPHTGQDSYSYGSDRAPYYDPAHRYGQAYPPIARQTPQMDYARFAPSPYDYRASIAYPSSYGSSDYAPSPTGVHQPTSPTVTMDANGQNRRRRGNLPRHITDILRAWFHDHLEHPYPTEDEKQILVSRTNLSMNQISNWFINARRRQLPALRHAREREQNAAAAAYEQDHLRRQQQSDSTTR</sequence>
<keyword evidence="1 4" id="KW-0238">DNA-binding</keyword>
<dbReference type="PANTHER" id="PTHR11850">
    <property type="entry name" value="HOMEOBOX PROTEIN TRANSCRIPTION FACTORS"/>
    <property type="match status" value="1"/>
</dbReference>
<dbReference type="InterPro" id="IPR008422">
    <property type="entry name" value="KN_HD"/>
</dbReference>
<keyword evidence="8" id="KW-1185">Reference proteome</keyword>
<accession>A0AA38YBG1</accession>
<feature type="compositionally biased region" description="Polar residues" evidence="5">
    <location>
        <begin position="130"/>
        <end position="158"/>
    </location>
</feature>
<feature type="compositionally biased region" description="Polar residues" evidence="5">
    <location>
        <begin position="190"/>
        <end position="200"/>
    </location>
</feature>
<feature type="region of interest" description="Disordered" evidence="5">
    <location>
        <begin position="82"/>
        <end position="106"/>
    </location>
</feature>
<dbReference type="GO" id="GO:0005634">
    <property type="term" value="C:nucleus"/>
    <property type="evidence" value="ECO:0007669"/>
    <property type="project" value="UniProtKB-SubCell"/>
</dbReference>
<dbReference type="GO" id="GO:0006355">
    <property type="term" value="P:regulation of DNA-templated transcription"/>
    <property type="evidence" value="ECO:0007669"/>
    <property type="project" value="InterPro"/>
</dbReference>
<dbReference type="EMBL" id="JAPDRN010000009">
    <property type="protein sequence ID" value="KAJ9642756.1"/>
    <property type="molecule type" value="Genomic_DNA"/>
</dbReference>
<comment type="caution">
    <text evidence="7">The sequence shown here is derived from an EMBL/GenBank/DDBJ whole genome shotgun (WGS) entry which is preliminary data.</text>
</comment>
<feature type="compositionally biased region" description="Polar residues" evidence="5">
    <location>
        <begin position="84"/>
        <end position="106"/>
    </location>
</feature>